<feature type="compositionally biased region" description="Polar residues" evidence="1">
    <location>
        <begin position="405"/>
        <end position="421"/>
    </location>
</feature>
<name>A0AAN7KU62_9MYRT</name>
<accession>A0AAN7KU62</accession>
<protein>
    <recommendedName>
        <fullName evidence="3">J domain-containing protein</fullName>
    </recommendedName>
</protein>
<feature type="domain" description="J" evidence="3">
    <location>
        <begin position="435"/>
        <end position="502"/>
    </location>
</feature>
<feature type="region of interest" description="Disordered" evidence="1">
    <location>
        <begin position="646"/>
        <end position="671"/>
    </location>
</feature>
<dbReference type="PANTHER" id="PTHR45270:SF4">
    <property type="entry name" value="CHAPERONE DNAJ-DOMAIN SUPERFAMILY PROTEIN"/>
    <property type="match status" value="1"/>
</dbReference>
<feature type="region of interest" description="Disordered" evidence="1">
    <location>
        <begin position="82"/>
        <end position="112"/>
    </location>
</feature>
<gene>
    <name evidence="4" type="ORF">SAY87_031000</name>
</gene>
<feature type="transmembrane region" description="Helical" evidence="2">
    <location>
        <begin position="327"/>
        <end position="360"/>
    </location>
</feature>
<feature type="region of interest" description="Disordered" evidence="1">
    <location>
        <begin position="58"/>
        <end position="77"/>
    </location>
</feature>
<feature type="compositionally biased region" description="Polar residues" evidence="1">
    <location>
        <begin position="368"/>
        <end position="397"/>
    </location>
</feature>
<dbReference type="InterPro" id="IPR036869">
    <property type="entry name" value="J_dom_sf"/>
</dbReference>
<evidence type="ECO:0000313" key="5">
    <source>
        <dbReference type="Proteomes" id="UP001345219"/>
    </source>
</evidence>
<feature type="compositionally biased region" description="Low complexity" evidence="1">
    <location>
        <begin position="690"/>
        <end position="712"/>
    </location>
</feature>
<sequence>MARKSNKQNNGVDSSPRHKMKGRDAQAAPRGKATKTKVFPKDSLPNCDRDQVIGNVAENFSAADVNQVGEGSRKNMNSKKQEIDGFQGPESPKDHSREGTRGTPLEDTPGLTEEEESLGNVFDGFKDDYGKLSAALKGRIENLMENVQISENVIVQVVRRATSYVTESAGEWLEKQGPLWLRVKTQILGACKFARLKIEAVYPVVLKWLAQLGNIMLLLTMIWLDCTLRGIDSLFRMGTTSFFSFIWCAVLSVVAMVGISKFLLVLAVVVLLGLFIGIAFGIMILALCGTVALWFYGSFWTTSLVIVLAGVAFALKHERLALITATLYSMFSAWAYVGLLGLLLGLNLSFISSDVLIYFLRNNMNQTRQPNKSSEQTSGLHGQSGTFNGDEANASSSEAKHGISSERSSGAPSTSGTNSDITSEDEVVRLLNCSDYYSVFGYTRFGDIDASLLKREYRKMAMLVHPDKNQGNEKAAEAFKKLQNAYEVLLDTLKRKTYDDELRREELLNCFRRFQTASQRNGGHHFFSSAFARPEGEGEDFYREPRRIACKRCTGFHIWFQSKKPKSQARWCQDCKDYHQAKDGDGWLEQVSQPVLFGILQKVNPPIAYVCADSKIYDATEWYICQGMRCQANTHKPSFHVNTNAISKQTGKGTGPGQKRGQVPPPMEEPMTEEEFFEWLQAAVQTGVFDTFGGSSSSDSPVDKGGNNSNSGPSGGGSSKRKKGRKQR</sequence>
<proteinExistence type="predicted"/>
<dbReference type="EMBL" id="JAXIOK010000005">
    <property type="protein sequence ID" value="KAK4770468.1"/>
    <property type="molecule type" value="Genomic_DNA"/>
</dbReference>
<dbReference type="Pfam" id="PF00226">
    <property type="entry name" value="DnaJ"/>
    <property type="match status" value="1"/>
</dbReference>
<dbReference type="PROSITE" id="PS50076">
    <property type="entry name" value="DNAJ_2"/>
    <property type="match status" value="1"/>
</dbReference>
<feature type="compositionally biased region" description="Basic residues" evidence="1">
    <location>
        <begin position="719"/>
        <end position="728"/>
    </location>
</feature>
<dbReference type="AlphaFoldDB" id="A0AAN7KU62"/>
<keyword evidence="2" id="KW-0472">Membrane</keyword>
<evidence type="ECO:0000259" key="3">
    <source>
        <dbReference type="PROSITE" id="PS50076"/>
    </source>
</evidence>
<dbReference type="CDD" id="cd06257">
    <property type="entry name" value="DnaJ"/>
    <property type="match status" value="1"/>
</dbReference>
<feature type="region of interest" description="Disordered" evidence="1">
    <location>
        <begin position="1"/>
        <end position="50"/>
    </location>
</feature>
<feature type="transmembrane region" description="Helical" evidence="2">
    <location>
        <begin position="235"/>
        <end position="255"/>
    </location>
</feature>
<feature type="transmembrane region" description="Helical" evidence="2">
    <location>
        <begin position="262"/>
        <end position="287"/>
    </location>
</feature>
<dbReference type="PANTHER" id="PTHR45270">
    <property type="entry name" value="OS03G0832900 PROTEIN"/>
    <property type="match status" value="1"/>
</dbReference>
<dbReference type="InterPro" id="IPR001623">
    <property type="entry name" value="DnaJ_domain"/>
</dbReference>
<feature type="compositionally biased region" description="Basic and acidic residues" evidence="1">
    <location>
        <begin position="91"/>
        <end position="100"/>
    </location>
</feature>
<keyword evidence="2" id="KW-1133">Transmembrane helix</keyword>
<keyword evidence="2" id="KW-0812">Transmembrane</keyword>
<dbReference type="InterPro" id="IPR032843">
    <property type="entry name" value="Jiv"/>
</dbReference>
<dbReference type="Gene3D" id="1.10.287.110">
    <property type="entry name" value="DnaJ domain"/>
    <property type="match status" value="1"/>
</dbReference>
<feature type="region of interest" description="Disordered" evidence="1">
    <location>
        <begin position="368"/>
        <end position="421"/>
    </location>
</feature>
<evidence type="ECO:0000256" key="2">
    <source>
        <dbReference type="SAM" id="Phobius"/>
    </source>
</evidence>
<dbReference type="PROSITE" id="PS00636">
    <property type="entry name" value="DNAJ_1"/>
    <property type="match status" value="1"/>
</dbReference>
<dbReference type="Proteomes" id="UP001345219">
    <property type="component" value="Chromosome 24"/>
</dbReference>
<dbReference type="SMART" id="SM00271">
    <property type="entry name" value="DnaJ"/>
    <property type="match status" value="1"/>
</dbReference>
<dbReference type="InterPro" id="IPR018253">
    <property type="entry name" value="DnaJ_domain_CS"/>
</dbReference>
<dbReference type="PRINTS" id="PR00625">
    <property type="entry name" value="JDOMAIN"/>
</dbReference>
<evidence type="ECO:0000256" key="1">
    <source>
        <dbReference type="SAM" id="MobiDB-lite"/>
    </source>
</evidence>
<organism evidence="4 5">
    <name type="scientific">Trapa incisa</name>
    <dbReference type="NCBI Taxonomy" id="236973"/>
    <lineage>
        <taxon>Eukaryota</taxon>
        <taxon>Viridiplantae</taxon>
        <taxon>Streptophyta</taxon>
        <taxon>Embryophyta</taxon>
        <taxon>Tracheophyta</taxon>
        <taxon>Spermatophyta</taxon>
        <taxon>Magnoliopsida</taxon>
        <taxon>eudicotyledons</taxon>
        <taxon>Gunneridae</taxon>
        <taxon>Pentapetalae</taxon>
        <taxon>rosids</taxon>
        <taxon>malvids</taxon>
        <taxon>Myrtales</taxon>
        <taxon>Lythraceae</taxon>
        <taxon>Trapa</taxon>
    </lineage>
</organism>
<feature type="transmembrane region" description="Helical" evidence="2">
    <location>
        <begin position="293"/>
        <end position="315"/>
    </location>
</feature>
<evidence type="ECO:0000313" key="4">
    <source>
        <dbReference type="EMBL" id="KAK4770468.1"/>
    </source>
</evidence>
<feature type="transmembrane region" description="Helical" evidence="2">
    <location>
        <begin position="204"/>
        <end position="223"/>
    </location>
</feature>
<comment type="caution">
    <text evidence="4">The sequence shown here is derived from an EMBL/GenBank/DDBJ whole genome shotgun (WGS) entry which is preliminary data.</text>
</comment>
<feature type="region of interest" description="Disordered" evidence="1">
    <location>
        <begin position="690"/>
        <end position="728"/>
    </location>
</feature>
<dbReference type="SUPFAM" id="SSF46565">
    <property type="entry name" value="Chaperone J-domain"/>
    <property type="match status" value="1"/>
</dbReference>
<reference evidence="4 5" key="1">
    <citation type="journal article" date="2023" name="Hortic Res">
        <title>Pangenome of water caltrop reveals structural variations and asymmetric subgenome divergence after allopolyploidization.</title>
        <authorList>
            <person name="Zhang X."/>
            <person name="Chen Y."/>
            <person name="Wang L."/>
            <person name="Yuan Y."/>
            <person name="Fang M."/>
            <person name="Shi L."/>
            <person name="Lu R."/>
            <person name="Comes H.P."/>
            <person name="Ma Y."/>
            <person name="Chen Y."/>
            <person name="Huang G."/>
            <person name="Zhou Y."/>
            <person name="Zheng Z."/>
            <person name="Qiu Y."/>
        </authorList>
    </citation>
    <scope>NUCLEOTIDE SEQUENCE [LARGE SCALE GENOMIC DNA]</scope>
    <source>
        <tissue evidence="4">Roots</tissue>
    </source>
</reference>
<dbReference type="Pfam" id="PF14901">
    <property type="entry name" value="Jiv90"/>
    <property type="match status" value="1"/>
</dbReference>
<keyword evidence="5" id="KW-1185">Reference proteome</keyword>